<proteinExistence type="predicted"/>
<sequence length="130" mass="15070">MTVDIDNLKLEVIDLNKNVLPYITLNKTGVTISTRVIEELNYPQNVQYCLDPHQKIFAIRACKSNEQRAVPFSKSRLEQNKSIHTNNKAIKGSLSKLIENFSQDFRYKIIGEVDLEHRVIYFDMKNVEKG</sequence>
<evidence type="ECO:0000313" key="2">
    <source>
        <dbReference type="Proteomes" id="UP000018692"/>
    </source>
</evidence>
<comment type="caution">
    <text evidence="1">The sequence shown here is derived from an EMBL/GenBank/DDBJ whole genome shotgun (WGS) entry which is preliminary data.</text>
</comment>
<name>V8APC1_9LACT</name>
<protein>
    <submittedName>
        <fullName evidence="1">Uncharacterized protein</fullName>
    </submittedName>
</protein>
<evidence type="ECO:0000313" key="1">
    <source>
        <dbReference type="EMBL" id="ETD04445.1"/>
    </source>
</evidence>
<gene>
    <name evidence="1" type="ORF">N568_0107895</name>
</gene>
<dbReference type="AlphaFoldDB" id="V8APC1"/>
<accession>V8APC1</accession>
<organism evidence="1 2">
    <name type="scientific">Lactococcus garvieae TRF1</name>
    <dbReference type="NCBI Taxonomy" id="1380772"/>
    <lineage>
        <taxon>Bacteria</taxon>
        <taxon>Bacillati</taxon>
        <taxon>Bacillota</taxon>
        <taxon>Bacilli</taxon>
        <taxon>Lactobacillales</taxon>
        <taxon>Streptococcaceae</taxon>
        <taxon>Lactococcus</taxon>
    </lineage>
</organism>
<dbReference type="PATRIC" id="fig|1380772.3.peg.1526"/>
<dbReference type="Proteomes" id="UP000018692">
    <property type="component" value="Unassembled WGS sequence"/>
</dbReference>
<reference evidence="1 2" key="1">
    <citation type="submission" date="2013-07" db="EMBL/GenBank/DDBJ databases">
        <title>Isolation of Lactococcus garvieae strain TRF1 from the fecal material of a timber rattlesnake.</title>
        <authorList>
            <person name="McLaughlin R.W."/>
            <person name="Cochran P.A."/>
            <person name="Dowd S.E."/>
        </authorList>
    </citation>
    <scope>NUCLEOTIDE SEQUENCE [LARGE SCALE GENOMIC DNA]</scope>
    <source>
        <strain evidence="1 2">TRF1</strain>
    </source>
</reference>
<dbReference type="EMBL" id="AVFE01000027">
    <property type="protein sequence ID" value="ETD04445.1"/>
    <property type="molecule type" value="Genomic_DNA"/>
</dbReference>